<dbReference type="SUPFAM" id="SSF48179">
    <property type="entry name" value="6-phosphogluconate dehydrogenase C-terminal domain-like"/>
    <property type="match status" value="2"/>
</dbReference>
<name>A0ABS0NR81_9ACTN</name>
<sequence length="622" mass="64895">MESRHGPSLHRQLPLPPPPSCAALPDPSPAAALRTVAVVGLGTMGTGIAEVLVRSGRRVIGIDVQEAAARRAVAALESSTARAVARGRLTGPERAEALARFGTAPDLAAAAAADLVVEVVPEDHSLKREVFAALDAVVRPDAILATGTNALSVTRLAAESAHPERVVGLHFFNPAPAMRLVEVVSSVLTSPTAVAAVTALARELGKEPVAVGDRPGFVADGLLFGYLNQAAAMYESRYATREDIDAAMRLGCGLPMGPLALLDLIGIDTARTVLEAMYERSRDRLHAPAPVLGQLSAAGLTGRKAGRGFYTYAAPGSAEVVPDGLTPAAPQEAAGGARPVRRVGVAGSGTMAGGIAEVFAKAGYQVVLAGRDAARAERAKARIGRSLERSVAKGRLTATARQEALDRITPAGSWAAFADVDLAVEAVAEDLEVKQRLFAELDAVCRPGAVLATTTSSLPVVACARATSRPQDVIGMHFFNPAPAMKLVEVVRTVLTSDAAHATVREVCGTLGKHPVDCGDRAGFIVNALLFPYLNNAVKMVQEHYASPDDIDTAMKLGGGYPMGPFELLDVVGLDVSLAIEKVLHREFRDPGLAPARLLEHLVAAGCLGRKTGRGFREYAKA</sequence>
<dbReference type="Pfam" id="PF02737">
    <property type="entry name" value="3HCDH_N"/>
    <property type="match status" value="2"/>
</dbReference>
<feature type="domain" description="3-hydroxyacyl-CoA dehydrogenase NAD binding" evidence="6">
    <location>
        <begin position="35"/>
        <end position="213"/>
    </location>
</feature>
<dbReference type="Pfam" id="PF00725">
    <property type="entry name" value="3HCDH"/>
    <property type="match status" value="2"/>
</dbReference>
<feature type="domain" description="3-hydroxyacyl-CoA dehydrogenase NAD binding" evidence="6">
    <location>
        <begin position="343"/>
        <end position="520"/>
    </location>
</feature>
<evidence type="ECO:0000256" key="4">
    <source>
        <dbReference type="SAM" id="MobiDB-lite"/>
    </source>
</evidence>
<dbReference type="Gene3D" id="3.40.50.720">
    <property type="entry name" value="NAD(P)-binding Rossmann-like Domain"/>
    <property type="match status" value="2"/>
</dbReference>
<dbReference type="PANTHER" id="PTHR48075:SF9">
    <property type="entry name" value="3-HYDROXYBUTYRYL-COA DEHYDROGENASE"/>
    <property type="match status" value="1"/>
</dbReference>
<evidence type="ECO:0000256" key="2">
    <source>
        <dbReference type="ARBA" id="ARBA00009463"/>
    </source>
</evidence>
<dbReference type="NCBIfam" id="NF005875">
    <property type="entry name" value="PRK07819.1"/>
    <property type="match status" value="1"/>
</dbReference>
<reference evidence="7 8" key="1">
    <citation type="submission" date="2020-09" db="EMBL/GenBank/DDBJ databases">
        <title>Biosynthesis of the nuclear factor of activated T cells inhibitor NFAT-133 and its congeners in Streptomyces pactum.</title>
        <authorList>
            <person name="Zhou W."/>
            <person name="Posri P."/>
            <person name="Abugrain M.E."/>
            <person name="Weisberg A.J."/>
            <person name="Chang J.H."/>
            <person name="Mahmud T."/>
        </authorList>
    </citation>
    <scope>NUCLEOTIDE SEQUENCE [LARGE SCALE GENOMIC DNA]</scope>
    <source>
        <strain evidence="7 8">ATCC 27456</strain>
    </source>
</reference>
<comment type="caution">
    <text evidence="7">The sequence shown here is derived from an EMBL/GenBank/DDBJ whole genome shotgun (WGS) entry which is preliminary data.</text>
</comment>
<comment type="pathway">
    <text evidence="1">Lipid metabolism; butanoate metabolism.</text>
</comment>
<organism evidence="7 8">
    <name type="scientific">Streptomyces pactum</name>
    <dbReference type="NCBI Taxonomy" id="68249"/>
    <lineage>
        <taxon>Bacteria</taxon>
        <taxon>Bacillati</taxon>
        <taxon>Actinomycetota</taxon>
        <taxon>Actinomycetes</taxon>
        <taxon>Kitasatosporales</taxon>
        <taxon>Streptomycetaceae</taxon>
        <taxon>Streptomyces</taxon>
    </lineage>
</organism>
<feature type="region of interest" description="Disordered" evidence="4">
    <location>
        <begin position="1"/>
        <end position="20"/>
    </location>
</feature>
<comment type="similarity">
    <text evidence="2">Belongs to the 3-hydroxyacyl-CoA dehydrogenase family.</text>
</comment>
<gene>
    <name evidence="7" type="ORF">IHE55_24245</name>
</gene>
<evidence type="ECO:0000259" key="6">
    <source>
        <dbReference type="Pfam" id="PF02737"/>
    </source>
</evidence>
<evidence type="ECO:0000256" key="3">
    <source>
        <dbReference type="ARBA" id="ARBA00023002"/>
    </source>
</evidence>
<keyword evidence="3" id="KW-0560">Oxidoreductase</keyword>
<dbReference type="InterPro" id="IPR013328">
    <property type="entry name" value="6PGD_dom2"/>
</dbReference>
<dbReference type="InterPro" id="IPR008927">
    <property type="entry name" value="6-PGluconate_DH-like_C_sf"/>
</dbReference>
<dbReference type="Gene3D" id="1.10.1040.10">
    <property type="entry name" value="N-(1-d-carboxylethyl)-l-norvaline Dehydrogenase, domain 2"/>
    <property type="match status" value="2"/>
</dbReference>
<evidence type="ECO:0000313" key="8">
    <source>
        <dbReference type="Proteomes" id="UP000807371"/>
    </source>
</evidence>
<dbReference type="SUPFAM" id="SSF51735">
    <property type="entry name" value="NAD(P)-binding Rossmann-fold domains"/>
    <property type="match status" value="2"/>
</dbReference>
<dbReference type="InterPro" id="IPR006108">
    <property type="entry name" value="3HC_DH_C"/>
</dbReference>
<protein>
    <submittedName>
        <fullName evidence="7">3-hydroxyacyl-CoA dehydrogenase family protein</fullName>
    </submittedName>
</protein>
<evidence type="ECO:0000313" key="7">
    <source>
        <dbReference type="EMBL" id="MBH5337715.1"/>
    </source>
</evidence>
<evidence type="ECO:0000256" key="1">
    <source>
        <dbReference type="ARBA" id="ARBA00005086"/>
    </source>
</evidence>
<feature type="domain" description="3-hydroxyacyl-CoA dehydrogenase C-terminal" evidence="5">
    <location>
        <begin position="523"/>
        <end position="619"/>
    </location>
</feature>
<dbReference type="InterPro" id="IPR036291">
    <property type="entry name" value="NAD(P)-bd_dom_sf"/>
</dbReference>
<dbReference type="Proteomes" id="UP000807371">
    <property type="component" value="Unassembled WGS sequence"/>
</dbReference>
<accession>A0ABS0NR81</accession>
<keyword evidence="8" id="KW-1185">Reference proteome</keyword>
<proteinExistence type="inferred from homology"/>
<dbReference type="PANTHER" id="PTHR48075">
    <property type="entry name" value="3-HYDROXYACYL-COA DEHYDROGENASE FAMILY PROTEIN"/>
    <property type="match status" value="1"/>
</dbReference>
<evidence type="ECO:0000259" key="5">
    <source>
        <dbReference type="Pfam" id="PF00725"/>
    </source>
</evidence>
<dbReference type="InterPro" id="IPR006176">
    <property type="entry name" value="3-OHacyl-CoA_DH_NAD-bd"/>
</dbReference>
<feature type="domain" description="3-hydroxyacyl-CoA dehydrogenase C-terminal" evidence="5">
    <location>
        <begin position="216"/>
        <end position="312"/>
    </location>
</feature>
<dbReference type="EMBL" id="JACYXC010000001">
    <property type="protein sequence ID" value="MBH5337715.1"/>
    <property type="molecule type" value="Genomic_DNA"/>
</dbReference>